<keyword evidence="1" id="KW-0217">Developmental protein</keyword>
<dbReference type="EMBL" id="JAVRJZ010000017">
    <property type="protein sequence ID" value="KAK2709599.1"/>
    <property type="molecule type" value="Genomic_DNA"/>
</dbReference>
<dbReference type="SMART" id="SM00225">
    <property type="entry name" value="BTB"/>
    <property type="match status" value="1"/>
</dbReference>
<sequence>MGQNSSSYISSSYSFTKNLLSKKRRREDSESDLEDEESALERSLNTKRRKKLQSTSDYIYRTMFLEGQNSDVTIVALGRSWKLHRVNLSQSPYFASMFSGSWKESTESTINIEIQDPNITIVSLTICFGSLYKDEITLDGNEAIGVAAAASLFQMEPLLDYCSELLRQNVSVHTAVKFYETAIEYGMLSVKSTCFDWLSLNLMHHVHEHPSRLREISVELMTELVKYNNLYVIQTEFSIYVLLKLWMFLKLHPAWSGCPKDMITATQEFLENRNEKASLLETEIGKPFERAFRVLKADWLIVHPYDVEMLKNDRIIPNSFLNIAFQNQWFRMLRVEQGIDSGPTELDEEDFFKNCLRCGRLLQTDSQHMWRWTGYNFGLDLVMSYDKGGIIKIKRNARSDNSMSLSQQRTRNIMYRIVATTVNDFQQVMTTQSTGVKLVTLHRSEDVRVMTLDPDLLVFPVILSVNFLVVSPVATDQ</sequence>
<reference evidence="4" key="1">
    <citation type="submission" date="2023-07" db="EMBL/GenBank/DDBJ databases">
        <title>Chromosome-level genome assembly of Artemia franciscana.</title>
        <authorList>
            <person name="Jo E."/>
        </authorList>
    </citation>
    <scope>NUCLEOTIDE SEQUENCE</scope>
    <source>
        <tissue evidence="4">Whole body</tissue>
    </source>
</reference>
<gene>
    <name evidence="4" type="ORF">QYM36_013314</name>
</gene>
<evidence type="ECO:0000313" key="5">
    <source>
        <dbReference type="Proteomes" id="UP001187531"/>
    </source>
</evidence>
<dbReference type="AlphaFoldDB" id="A0AA88HM63"/>
<dbReference type="SUPFAM" id="SSF54695">
    <property type="entry name" value="POZ domain"/>
    <property type="match status" value="1"/>
</dbReference>
<dbReference type="PANTHER" id="PTHR23231:SF17">
    <property type="entry name" value="BTB DOMAIN-CONTAINING PROTEIN"/>
    <property type="match status" value="1"/>
</dbReference>
<evidence type="ECO:0000313" key="4">
    <source>
        <dbReference type="EMBL" id="KAK2709599.1"/>
    </source>
</evidence>
<proteinExistence type="predicted"/>
<name>A0AA88HM63_ARTSF</name>
<evidence type="ECO:0000256" key="2">
    <source>
        <dbReference type="SAM" id="MobiDB-lite"/>
    </source>
</evidence>
<dbReference type="Gene3D" id="3.30.710.10">
    <property type="entry name" value="Potassium Channel Kv1.1, Chain A"/>
    <property type="match status" value="1"/>
</dbReference>
<protein>
    <recommendedName>
        <fullName evidence="3">BTB domain-containing protein</fullName>
    </recommendedName>
</protein>
<dbReference type="CDD" id="cd18495">
    <property type="entry name" value="BACK_GCL"/>
    <property type="match status" value="1"/>
</dbReference>
<evidence type="ECO:0000256" key="1">
    <source>
        <dbReference type="ARBA" id="ARBA00022473"/>
    </source>
</evidence>
<dbReference type="EMBL" id="JAVRJZ010000017">
    <property type="protein sequence ID" value="KAK2709600.1"/>
    <property type="molecule type" value="Genomic_DNA"/>
</dbReference>
<dbReference type="InterPro" id="IPR011333">
    <property type="entry name" value="SKP1/BTB/POZ_sf"/>
</dbReference>
<dbReference type="PROSITE" id="PS50097">
    <property type="entry name" value="BTB"/>
    <property type="match status" value="1"/>
</dbReference>
<dbReference type="GO" id="GO:0007281">
    <property type="term" value="P:germ cell development"/>
    <property type="evidence" value="ECO:0007669"/>
    <property type="project" value="InterPro"/>
</dbReference>
<evidence type="ECO:0000259" key="3">
    <source>
        <dbReference type="PROSITE" id="PS50097"/>
    </source>
</evidence>
<dbReference type="InterPro" id="IPR000210">
    <property type="entry name" value="BTB/POZ_dom"/>
</dbReference>
<accession>A0AA88HM63</accession>
<feature type="region of interest" description="Disordered" evidence="2">
    <location>
        <begin position="19"/>
        <end position="46"/>
    </location>
</feature>
<keyword evidence="5" id="KW-1185">Reference proteome</keyword>
<dbReference type="Proteomes" id="UP001187531">
    <property type="component" value="Unassembled WGS sequence"/>
</dbReference>
<comment type="caution">
    <text evidence="4">The sequence shown here is derived from an EMBL/GenBank/DDBJ whole genome shotgun (WGS) entry which is preliminary data.</text>
</comment>
<feature type="compositionally biased region" description="Acidic residues" evidence="2">
    <location>
        <begin position="29"/>
        <end position="38"/>
    </location>
</feature>
<organism evidence="4 5">
    <name type="scientific">Artemia franciscana</name>
    <name type="common">Brine shrimp</name>
    <name type="synonym">Artemia sanfranciscana</name>
    <dbReference type="NCBI Taxonomy" id="6661"/>
    <lineage>
        <taxon>Eukaryota</taxon>
        <taxon>Metazoa</taxon>
        <taxon>Ecdysozoa</taxon>
        <taxon>Arthropoda</taxon>
        <taxon>Crustacea</taxon>
        <taxon>Branchiopoda</taxon>
        <taxon>Anostraca</taxon>
        <taxon>Artemiidae</taxon>
        <taxon>Artemia</taxon>
    </lineage>
</organism>
<dbReference type="Pfam" id="PF00651">
    <property type="entry name" value="BTB"/>
    <property type="match status" value="1"/>
</dbReference>
<feature type="domain" description="BTB" evidence="3">
    <location>
        <begin position="70"/>
        <end position="140"/>
    </location>
</feature>
<dbReference type="PANTHER" id="PTHR23231">
    <property type="entry name" value="GERM CELL-LESS PROTEIN"/>
    <property type="match status" value="1"/>
</dbReference>
<dbReference type="InterPro" id="IPR043380">
    <property type="entry name" value="Gcl-like"/>
</dbReference>